<feature type="domain" description="Thioredoxin" evidence="1">
    <location>
        <begin position="35"/>
        <end position="207"/>
    </location>
</feature>
<dbReference type="SUPFAM" id="SSF52833">
    <property type="entry name" value="Thioredoxin-like"/>
    <property type="match status" value="1"/>
</dbReference>
<dbReference type="GO" id="GO:0016853">
    <property type="term" value="F:isomerase activity"/>
    <property type="evidence" value="ECO:0007669"/>
    <property type="project" value="UniProtKB-KW"/>
</dbReference>
<organism evidence="2 3">
    <name type="scientific">Chitinophaga jiangningensis</name>
    <dbReference type="NCBI Taxonomy" id="1419482"/>
    <lineage>
        <taxon>Bacteria</taxon>
        <taxon>Pseudomonadati</taxon>
        <taxon>Bacteroidota</taxon>
        <taxon>Chitinophagia</taxon>
        <taxon>Chitinophagales</taxon>
        <taxon>Chitinophagaceae</taxon>
        <taxon>Chitinophaga</taxon>
    </lineage>
</organism>
<dbReference type="STRING" id="1419482.SAMN05444266_111110"/>
<dbReference type="PANTHER" id="PTHR42852">
    <property type="entry name" value="THIOL:DISULFIDE INTERCHANGE PROTEIN DSBE"/>
    <property type="match status" value="1"/>
</dbReference>
<dbReference type="GO" id="GO:0016491">
    <property type="term" value="F:oxidoreductase activity"/>
    <property type="evidence" value="ECO:0007669"/>
    <property type="project" value="InterPro"/>
</dbReference>
<dbReference type="RefSeq" id="WP_073086733.1">
    <property type="nucleotide sequence ID" value="NZ_FRBL01000011.1"/>
</dbReference>
<proteinExistence type="predicted"/>
<evidence type="ECO:0000313" key="2">
    <source>
        <dbReference type="EMBL" id="SHM80961.1"/>
    </source>
</evidence>
<protein>
    <submittedName>
        <fullName evidence="2">Thiol-disulfide isomerase or thioredoxin</fullName>
    </submittedName>
</protein>
<dbReference type="InterPro" id="IPR000866">
    <property type="entry name" value="AhpC/TSA"/>
</dbReference>
<dbReference type="InterPro" id="IPR036249">
    <property type="entry name" value="Thioredoxin-like_sf"/>
</dbReference>
<dbReference type="GO" id="GO:0016209">
    <property type="term" value="F:antioxidant activity"/>
    <property type="evidence" value="ECO:0007669"/>
    <property type="project" value="InterPro"/>
</dbReference>
<dbReference type="Gene3D" id="3.40.30.10">
    <property type="entry name" value="Glutaredoxin"/>
    <property type="match status" value="1"/>
</dbReference>
<sequence length="378" mass="42604">MNFRAKTIMIVSVLLTLILQVGSISKGFSQEKPSLSIGDKAPAFKYGSWLKGTPIKNYEKGRLYIFEFWATWCAPCIGSMPHLSEFAKQHKQDVTVTAVNIWEKTGDKPYESSWPKVAKFVKGMGDKMAFNVVTDSKDEQMGNRWMKAAGQSGIPCSFMIKDGIIMWIGHPIEIDSVVGLVMSPDYDVQAAREKFQHKEAAADSAMAPFMAVMQSWDKAIKANQFEQALEVINDAMGKDTMMDKSLGFFKFQTMIEHFNEDSAMAFAREWQKGKPGYIGSTAAVIAQKKGLKRETYLFAMDLIKEKLANPNEPANIYLQLTADLYANMDDYKNAVIYQQQAVDAGKQYLKEGKFTGFILEDTVKEMETKLAEFKKHLK</sequence>
<dbReference type="AlphaFoldDB" id="A0A1M7LRT0"/>
<dbReference type="Proteomes" id="UP000184420">
    <property type="component" value="Unassembled WGS sequence"/>
</dbReference>
<dbReference type="Pfam" id="PF00578">
    <property type="entry name" value="AhpC-TSA"/>
    <property type="match status" value="1"/>
</dbReference>
<dbReference type="InterPro" id="IPR050553">
    <property type="entry name" value="Thioredoxin_ResA/DsbE_sf"/>
</dbReference>
<dbReference type="InterPro" id="IPR013766">
    <property type="entry name" value="Thioredoxin_domain"/>
</dbReference>
<accession>A0A1M7LRT0</accession>
<reference evidence="2 3" key="1">
    <citation type="submission" date="2016-11" db="EMBL/GenBank/DDBJ databases">
        <authorList>
            <person name="Jaros S."/>
            <person name="Januszkiewicz K."/>
            <person name="Wedrychowicz H."/>
        </authorList>
    </citation>
    <scope>NUCLEOTIDE SEQUENCE [LARGE SCALE GENOMIC DNA]</scope>
    <source>
        <strain evidence="2 3">DSM 27406</strain>
    </source>
</reference>
<evidence type="ECO:0000313" key="3">
    <source>
        <dbReference type="Proteomes" id="UP000184420"/>
    </source>
</evidence>
<keyword evidence="2" id="KW-0413">Isomerase</keyword>
<name>A0A1M7LRT0_9BACT</name>
<dbReference type="PANTHER" id="PTHR42852:SF13">
    <property type="entry name" value="PROTEIN DIPZ"/>
    <property type="match status" value="1"/>
</dbReference>
<gene>
    <name evidence="2" type="ORF">SAMN05444266_111110</name>
</gene>
<dbReference type="CDD" id="cd02966">
    <property type="entry name" value="TlpA_like_family"/>
    <property type="match status" value="1"/>
</dbReference>
<dbReference type="EMBL" id="FRBL01000011">
    <property type="protein sequence ID" value="SHM80961.1"/>
    <property type="molecule type" value="Genomic_DNA"/>
</dbReference>
<keyword evidence="3" id="KW-1185">Reference proteome</keyword>
<dbReference type="OrthoDB" id="9802923at2"/>
<dbReference type="PROSITE" id="PS51352">
    <property type="entry name" value="THIOREDOXIN_2"/>
    <property type="match status" value="1"/>
</dbReference>
<evidence type="ECO:0000259" key="1">
    <source>
        <dbReference type="PROSITE" id="PS51352"/>
    </source>
</evidence>